<dbReference type="InterPro" id="IPR032816">
    <property type="entry name" value="VTT_dom"/>
</dbReference>
<dbReference type="Proteomes" id="UP001596233">
    <property type="component" value="Unassembled WGS sequence"/>
</dbReference>
<comment type="caution">
    <text evidence="8">The sequence shown here is derived from an EMBL/GenBank/DDBJ whole genome shotgun (WGS) entry which is preliminary data.</text>
</comment>
<keyword evidence="4 6" id="KW-1133">Transmembrane helix</keyword>
<organism evidence="8 9">
    <name type="scientific">Paenibacillus septentrionalis</name>
    <dbReference type="NCBI Taxonomy" id="429342"/>
    <lineage>
        <taxon>Bacteria</taxon>
        <taxon>Bacillati</taxon>
        <taxon>Bacillota</taxon>
        <taxon>Bacilli</taxon>
        <taxon>Bacillales</taxon>
        <taxon>Paenibacillaceae</taxon>
        <taxon>Paenibacillus</taxon>
    </lineage>
</organism>
<feature type="transmembrane region" description="Helical" evidence="6">
    <location>
        <begin position="49"/>
        <end position="71"/>
    </location>
</feature>
<evidence type="ECO:0000313" key="9">
    <source>
        <dbReference type="Proteomes" id="UP001596233"/>
    </source>
</evidence>
<protein>
    <recommendedName>
        <fullName evidence="6">TVP38/TMEM64 family membrane protein</fullName>
    </recommendedName>
</protein>
<evidence type="ECO:0000256" key="2">
    <source>
        <dbReference type="ARBA" id="ARBA00022475"/>
    </source>
</evidence>
<evidence type="ECO:0000256" key="1">
    <source>
        <dbReference type="ARBA" id="ARBA00004651"/>
    </source>
</evidence>
<feature type="transmembrane region" description="Helical" evidence="6">
    <location>
        <begin position="104"/>
        <end position="124"/>
    </location>
</feature>
<keyword evidence="9" id="KW-1185">Reference proteome</keyword>
<evidence type="ECO:0000259" key="7">
    <source>
        <dbReference type="Pfam" id="PF09335"/>
    </source>
</evidence>
<dbReference type="EMBL" id="JBHSTE010000003">
    <property type="protein sequence ID" value="MFC6332916.1"/>
    <property type="molecule type" value="Genomic_DNA"/>
</dbReference>
<dbReference type="Pfam" id="PF09335">
    <property type="entry name" value="VTT_dom"/>
    <property type="match status" value="1"/>
</dbReference>
<comment type="similarity">
    <text evidence="6">Belongs to the TVP38/TMEM64 family.</text>
</comment>
<evidence type="ECO:0000313" key="8">
    <source>
        <dbReference type="EMBL" id="MFC6332916.1"/>
    </source>
</evidence>
<evidence type="ECO:0000256" key="4">
    <source>
        <dbReference type="ARBA" id="ARBA00022989"/>
    </source>
</evidence>
<dbReference type="InterPro" id="IPR015414">
    <property type="entry name" value="TMEM64"/>
</dbReference>
<keyword evidence="2 6" id="KW-1003">Cell membrane</keyword>
<dbReference type="PANTHER" id="PTHR12677">
    <property type="entry name" value="GOLGI APPARATUS MEMBRANE PROTEIN TVP38-RELATED"/>
    <property type="match status" value="1"/>
</dbReference>
<feature type="transmembrane region" description="Helical" evidence="6">
    <location>
        <begin position="131"/>
        <end position="150"/>
    </location>
</feature>
<keyword evidence="3 6" id="KW-0812">Transmembrane</keyword>
<feature type="transmembrane region" description="Helical" evidence="6">
    <location>
        <begin position="162"/>
        <end position="178"/>
    </location>
</feature>
<proteinExistence type="inferred from homology"/>
<evidence type="ECO:0000256" key="5">
    <source>
        <dbReference type="ARBA" id="ARBA00023136"/>
    </source>
</evidence>
<feature type="transmembrane region" description="Helical" evidence="6">
    <location>
        <begin position="22"/>
        <end position="42"/>
    </location>
</feature>
<keyword evidence="5 6" id="KW-0472">Membrane</keyword>
<gene>
    <name evidence="8" type="ORF">ACFP56_09805</name>
</gene>
<sequence length="188" mass="21021">MTLEQIEQFLKSLSSLGPLPGILVPLLEALLPFLPLVLIIAANVNIYGFGFGIIFSWVGIVTGAIIIFSIFRKYGHKLGAKLQQRYPTMKKIFGWIETKGFTPLFLLSCFPFTPSFLITIVAGLSNLPFRAFLVAMSLGKAVMVLFVALISFDITNLFTEPWRIIASLVGIVVLWYASKKLEKRYNDK</sequence>
<accession>A0ABW1V3X2</accession>
<evidence type="ECO:0000256" key="6">
    <source>
        <dbReference type="RuleBase" id="RU366058"/>
    </source>
</evidence>
<name>A0ABW1V3X2_9BACL</name>
<comment type="subcellular location">
    <subcellularLocation>
        <location evidence="1 6">Cell membrane</location>
        <topology evidence="1 6">Multi-pass membrane protein</topology>
    </subcellularLocation>
</comment>
<dbReference type="RefSeq" id="WP_379233845.1">
    <property type="nucleotide sequence ID" value="NZ_JBHSTE010000003.1"/>
</dbReference>
<feature type="domain" description="VTT" evidence="7">
    <location>
        <begin position="35"/>
        <end position="150"/>
    </location>
</feature>
<reference evidence="9" key="1">
    <citation type="journal article" date="2019" name="Int. J. Syst. Evol. Microbiol.">
        <title>The Global Catalogue of Microorganisms (GCM) 10K type strain sequencing project: providing services to taxonomists for standard genome sequencing and annotation.</title>
        <authorList>
            <consortium name="The Broad Institute Genomics Platform"/>
            <consortium name="The Broad Institute Genome Sequencing Center for Infectious Disease"/>
            <person name="Wu L."/>
            <person name="Ma J."/>
        </authorList>
    </citation>
    <scope>NUCLEOTIDE SEQUENCE [LARGE SCALE GENOMIC DNA]</scope>
    <source>
        <strain evidence="9">PCU 280</strain>
    </source>
</reference>
<dbReference type="PANTHER" id="PTHR12677:SF55">
    <property type="entry name" value="UNDECAPRENYL PHOSPHATE TRANSPORTER SAOUHSC_00901-RELATED"/>
    <property type="match status" value="1"/>
</dbReference>
<evidence type="ECO:0000256" key="3">
    <source>
        <dbReference type="ARBA" id="ARBA00022692"/>
    </source>
</evidence>